<dbReference type="InterPro" id="IPR046341">
    <property type="entry name" value="SET_dom_sf"/>
</dbReference>
<keyword evidence="3" id="KW-0862">Zinc</keyword>
<evidence type="ECO:0000259" key="6">
    <source>
        <dbReference type="PROSITE" id="PS50865"/>
    </source>
</evidence>
<dbReference type="HOGENOM" id="CLU_018406_5_2_1"/>
<dbReference type="Gene3D" id="1.10.220.160">
    <property type="match status" value="1"/>
</dbReference>
<feature type="non-terminal residue" evidence="7">
    <location>
        <position position="388"/>
    </location>
</feature>
<dbReference type="Gene3D" id="2.170.270.10">
    <property type="entry name" value="SET domain"/>
    <property type="match status" value="1"/>
</dbReference>
<name>A0A074WX33_9PEZI</name>
<keyword evidence="1" id="KW-0479">Metal-binding</keyword>
<feature type="domain" description="MYND-type" evidence="6">
    <location>
        <begin position="38"/>
        <end position="88"/>
    </location>
</feature>
<dbReference type="GeneID" id="25407783"/>
<accession>A0A074WX33</accession>
<dbReference type="GO" id="GO:0008270">
    <property type="term" value="F:zinc ion binding"/>
    <property type="evidence" value="ECO:0007669"/>
    <property type="project" value="UniProtKB-KW"/>
</dbReference>
<dbReference type="SUPFAM" id="SSF82199">
    <property type="entry name" value="SET domain"/>
    <property type="match status" value="1"/>
</dbReference>
<dbReference type="GO" id="GO:0005634">
    <property type="term" value="C:nucleus"/>
    <property type="evidence" value="ECO:0007669"/>
    <property type="project" value="TreeGrafter"/>
</dbReference>
<dbReference type="CDD" id="cd20071">
    <property type="entry name" value="SET_SMYD"/>
    <property type="match status" value="1"/>
</dbReference>
<dbReference type="Pfam" id="PF00856">
    <property type="entry name" value="SET"/>
    <property type="match status" value="1"/>
</dbReference>
<reference evidence="7 8" key="1">
    <citation type="journal article" date="2014" name="BMC Genomics">
        <title>Genome sequencing of four Aureobasidium pullulans varieties: biotechnological potential, stress tolerance, and description of new species.</title>
        <authorList>
            <person name="Gostin Ar C."/>
            <person name="Ohm R.A."/>
            <person name="Kogej T."/>
            <person name="Sonjak S."/>
            <person name="Turk M."/>
            <person name="Zajc J."/>
            <person name="Zalar P."/>
            <person name="Grube M."/>
            <person name="Sun H."/>
            <person name="Han J."/>
            <person name="Sharma A."/>
            <person name="Chiniquy J."/>
            <person name="Ngan C.Y."/>
            <person name="Lipzen A."/>
            <person name="Barry K."/>
            <person name="Grigoriev I.V."/>
            <person name="Gunde-Cimerman N."/>
        </authorList>
    </citation>
    <scope>NUCLEOTIDE SEQUENCE [LARGE SCALE GENOMIC DNA]</scope>
    <source>
        <strain evidence="7 8">CBS 147.97</strain>
    </source>
</reference>
<organism evidence="7 8">
    <name type="scientific">Aureobasidium namibiae CBS 147.97</name>
    <dbReference type="NCBI Taxonomy" id="1043004"/>
    <lineage>
        <taxon>Eukaryota</taxon>
        <taxon>Fungi</taxon>
        <taxon>Dikarya</taxon>
        <taxon>Ascomycota</taxon>
        <taxon>Pezizomycotina</taxon>
        <taxon>Dothideomycetes</taxon>
        <taxon>Dothideomycetidae</taxon>
        <taxon>Dothideales</taxon>
        <taxon>Saccotheciaceae</taxon>
        <taxon>Aureobasidium</taxon>
    </lineage>
</organism>
<evidence type="ECO:0000256" key="2">
    <source>
        <dbReference type="ARBA" id="ARBA00022771"/>
    </source>
</evidence>
<gene>
    <name evidence="7" type="ORF">M436DRAFT_13610</name>
</gene>
<dbReference type="PROSITE" id="PS50280">
    <property type="entry name" value="SET"/>
    <property type="match status" value="1"/>
</dbReference>
<evidence type="ECO:0000256" key="4">
    <source>
        <dbReference type="PROSITE-ProRule" id="PRU00134"/>
    </source>
</evidence>
<dbReference type="AlphaFoldDB" id="A0A074WX33"/>
<dbReference type="EMBL" id="KL584704">
    <property type="protein sequence ID" value="KEQ76069.1"/>
    <property type="molecule type" value="Genomic_DNA"/>
</dbReference>
<feature type="domain" description="SET" evidence="5">
    <location>
        <begin position="1"/>
        <end position="235"/>
    </location>
</feature>
<sequence length="388" mass="44167">TSGNGLFATKDIPAGSTILLKPRPLIGELDLPRLEESCHNCFLWSHKAVRVCAGEIIGIKACTGCKKVRYCSKACQKQAWTRYHKQECKLLRDPNLPPIPSSVRAALQLAFLMDSSAMSEEDKAGVLRLGAHDATTIQTPFEVMNYEVTTTAASDLYLTIFVFTRTVLSKKQILRNSLTLTSPVLDPMGIALDPTVCSANHSCEPNATVLFDQPYLMMRSLSPIRKGEEVFISYIDNTDPYYRRQTQLKQRYCFECQCPKCQYGTNGREDDWAQPLEKLAPKCKAEKDLSILQSWIYHDYEPVRNQKDDTLATEALEHVMRSCKQTEMWPITRQPYANIRVDITSRMLSQNRLGLALFQMAKTYFLINPILYPQDFHPVRVVHTWNLA</sequence>
<keyword evidence="2 4" id="KW-0863">Zinc-finger</keyword>
<dbReference type="RefSeq" id="XP_013429927.1">
    <property type="nucleotide sequence ID" value="XM_013574473.1"/>
</dbReference>
<protein>
    <submittedName>
        <fullName evidence="7">SET domain-containing protein</fullName>
    </submittedName>
</protein>
<dbReference type="PANTHER" id="PTHR12197">
    <property type="entry name" value="HISTONE-LYSINE N-METHYLTRANSFERASE SMYD"/>
    <property type="match status" value="1"/>
</dbReference>
<dbReference type="Pfam" id="PF01753">
    <property type="entry name" value="zf-MYND"/>
    <property type="match status" value="1"/>
</dbReference>
<dbReference type="InterPro" id="IPR002893">
    <property type="entry name" value="Znf_MYND"/>
</dbReference>
<proteinExistence type="predicted"/>
<evidence type="ECO:0000256" key="1">
    <source>
        <dbReference type="ARBA" id="ARBA00022723"/>
    </source>
</evidence>
<dbReference type="InterPro" id="IPR001214">
    <property type="entry name" value="SET_dom"/>
</dbReference>
<evidence type="ECO:0000313" key="7">
    <source>
        <dbReference type="EMBL" id="KEQ76069.1"/>
    </source>
</evidence>
<dbReference type="Proteomes" id="UP000027730">
    <property type="component" value="Unassembled WGS sequence"/>
</dbReference>
<evidence type="ECO:0000313" key="8">
    <source>
        <dbReference type="Proteomes" id="UP000027730"/>
    </source>
</evidence>
<keyword evidence="8" id="KW-1185">Reference proteome</keyword>
<dbReference type="InterPro" id="IPR050869">
    <property type="entry name" value="H3K4_H4K5_MeTrfase"/>
</dbReference>
<dbReference type="Gene3D" id="6.10.140.2220">
    <property type="match status" value="1"/>
</dbReference>
<dbReference type="OrthoDB" id="5945798at2759"/>
<evidence type="ECO:0000259" key="5">
    <source>
        <dbReference type="PROSITE" id="PS50280"/>
    </source>
</evidence>
<dbReference type="PROSITE" id="PS50865">
    <property type="entry name" value="ZF_MYND_2"/>
    <property type="match status" value="1"/>
</dbReference>
<dbReference type="STRING" id="1043004.A0A074WX33"/>
<evidence type="ECO:0000256" key="3">
    <source>
        <dbReference type="ARBA" id="ARBA00022833"/>
    </source>
</evidence>
<dbReference type="PANTHER" id="PTHR12197:SF251">
    <property type="entry name" value="EG:BACR7C10.4 PROTEIN"/>
    <property type="match status" value="1"/>
</dbReference>
<feature type="non-terminal residue" evidence="7">
    <location>
        <position position="1"/>
    </location>
</feature>